<dbReference type="CDD" id="cd00130">
    <property type="entry name" value="PAS"/>
    <property type="match status" value="1"/>
</dbReference>
<dbReference type="PROSITE" id="PS50132">
    <property type="entry name" value="RGS"/>
    <property type="match status" value="1"/>
</dbReference>
<dbReference type="CDD" id="cd07440">
    <property type="entry name" value="RGS"/>
    <property type="match status" value="1"/>
</dbReference>
<dbReference type="InterPro" id="IPR013767">
    <property type="entry name" value="PAS_fold"/>
</dbReference>
<dbReference type="PROSITE" id="PS50112">
    <property type="entry name" value="PAS"/>
    <property type="match status" value="1"/>
</dbReference>
<dbReference type="InterPro" id="IPR011993">
    <property type="entry name" value="PH-like_dom_sf"/>
</dbReference>
<dbReference type="SMART" id="SM00091">
    <property type="entry name" value="PAS"/>
    <property type="match status" value="1"/>
</dbReference>
<organism evidence="4">
    <name type="scientific">Catovirus CTV1</name>
    <dbReference type="NCBI Taxonomy" id="1977631"/>
    <lineage>
        <taxon>Viruses</taxon>
        <taxon>Varidnaviria</taxon>
        <taxon>Bamfordvirae</taxon>
        <taxon>Nucleocytoviricota</taxon>
        <taxon>Megaviricetes</taxon>
        <taxon>Imitervirales</taxon>
        <taxon>Mimiviridae</taxon>
        <taxon>Klosneuvirinae</taxon>
        <taxon>Catovirus</taxon>
    </lineage>
</organism>
<feature type="domain" description="RGS" evidence="3">
    <location>
        <begin position="334"/>
        <end position="446"/>
    </location>
</feature>
<evidence type="ECO:0000259" key="2">
    <source>
        <dbReference type="PROSITE" id="PS50112"/>
    </source>
</evidence>
<evidence type="ECO:0000256" key="1">
    <source>
        <dbReference type="SAM" id="Coils"/>
    </source>
</evidence>
<dbReference type="NCBIfam" id="TIGR00229">
    <property type="entry name" value="sensory_box"/>
    <property type="match status" value="1"/>
</dbReference>
<dbReference type="InterPro" id="IPR001849">
    <property type="entry name" value="PH_domain"/>
</dbReference>
<evidence type="ECO:0000313" key="4">
    <source>
        <dbReference type="EMBL" id="ARF08206.1"/>
    </source>
</evidence>
<dbReference type="Gene3D" id="3.30.450.20">
    <property type="entry name" value="PAS domain"/>
    <property type="match status" value="1"/>
</dbReference>
<dbReference type="InterPro" id="IPR044926">
    <property type="entry name" value="RGS_subdomain_2"/>
</dbReference>
<dbReference type="CDD" id="cd00821">
    <property type="entry name" value="PH"/>
    <property type="match status" value="1"/>
</dbReference>
<dbReference type="SUPFAM" id="SSF55785">
    <property type="entry name" value="PYP-like sensor domain (PAS domain)"/>
    <property type="match status" value="1"/>
</dbReference>
<dbReference type="PANTHER" id="PTHR10845:SF192">
    <property type="entry name" value="DOUBLE HIT, ISOFORM B"/>
    <property type="match status" value="1"/>
</dbReference>
<dbReference type="SMART" id="SM00233">
    <property type="entry name" value="PH"/>
    <property type="match status" value="1"/>
</dbReference>
<dbReference type="GO" id="GO:0006355">
    <property type="term" value="P:regulation of DNA-templated transcription"/>
    <property type="evidence" value="ECO:0007669"/>
    <property type="project" value="InterPro"/>
</dbReference>
<gene>
    <name evidence="4" type="ORF">Catovirus_1_256</name>
</gene>
<dbReference type="InterPro" id="IPR035965">
    <property type="entry name" value="PAS-like_dom_sf"/>
</dbReference>
<dbReference type="PANTHER" id="PTHR10845">
    <property type="entry name" value="REGULATOR OF G PROTEIN SIGNALING"/>
    <property type="match status" value="1"/>
</dbReference>
<name>A0A1V0S925_9VIRU</name>
<dbReference type="InterPro" id="IPR036305">
    <property type="entry name" value="RGS_sf"/>
</dbReference>
<dbReference type="Pfam" id="PF00989">
    <property type="entry name" value="PAS"/>
    <property type="match status" value="1"/>
</dbReference>
<dbReference type="SUPFAM" id="SSF50729">
    <property type="entry name" value="PH domain-like"/>
    <property type="match status" value="1"/>
</dbReference>
<protein>
    <submittedName>
        <fullName evidence="4">Regulator of G protein signaling domain</fullName>
    </submittedName>
</protein>
<reference evidence="4" key="1">
    <citation type="journal article" date="2017" name="Science">
        <title>Giant viruses with an expanded complement of translation system components.</title>
        <authorList>
            <person name="Schulz F."/>
            <person name="Yutin N."/>
            <person name="Ivanova N.N."/>
            <person name="Ortega D.R."/>
            <person name="Lee T.K."/>
            <person name="Vierheilig J."/>
            <person name="Daims H."/>
            <person name="Horn M."/>
            <person name="Wagner M."/>
            <person name="Jensen G.J."/>
            <person name="Kyrpides N.C."/>
            <person name="Koonin E.V."/>
            <person name="Woyke T."/>
        </authorList>
    </citation>
    <scope>NUCLEOTIDE SEQUENCE</scope>
    <source>
        <strain evidence="4">CTV1</strain>
    </source>
</reference>
<dbReference type="SMART" id="SM00315">
    <property type="entry name" value="RGS"/>
    <property type="match status" value="1"/>
</dbReference>
<proteinExistence type="predicted"/>
<feature type="domain" description="PAS" evidence="2">
    <location>
        <begin position="132"/>
        <end position="195"/>
    </location>
</feature>
<dbReference type="InterPro" id="IPR016137">
    <property type="entry name" value="RGS"/>
</dbReference>
<sequence>MSEISDFSRSDMSNKSDSSDKITFEGYLKQKIGSGIFGDKMRRYYMKLEHKILKKYDEMMEKCFEEYKLSDYNVIDGSFITAKKCTILFIHHATNEKTYFYCDTEFEFKQWIYFLTYSRTNAEFDDKTDILAIESILEPCVVADNFGVILGFNAEAEKLFGYSKTEMMGKSVTLLMPDTYAKVHDNYLENYRKTDTTRLIGKPRRLPIKRKDGSRIFVTVSLGRSRQKGKSEVLISTFKHINDDIDHNITNNTNEIELRKINLCGKITETCEGIRTEIKNDYDYFIKLLKYEEEKIKACQEENNKLNDKIAELYAEIRKIKEDNIGGQSDTFTTMIRILSNDVTFKAFLEFSRQKHCEENLLFWKSVNDMKKDFEDKNDKDIMMKTVNSIYNQYILSDKLNISKPLIENIRDRIDNKHIGTTIFDIVVKDVLTLIHTNLYKNFVSTGIGKVCVGNVE</sequence>
<keyword evidence="1" id="KW-0175">Coiled coil</keyword>
<dbReference type="EMBL" id="KY684083">
    <property type="protein sequence ID" value="ARF08206.1"/>
    <property type="molecule type" value="Genomic_DNA"/>
</dbReference>
<evidence type="ECO:0000259" key="3">
    <source>
        <dbReference type="PROSITE" id="PS50132"/>
    </source>
</evidence>
<dbReference type="SUPFAM" id="SSF48097">
    <property type="entry name" value="Regulator of G-protein signaling, RGS"/>
    <property type="match status" value="1"/>
</dbReference>
<accession>A0A1V0S925</accession>
<feature type="coiled-coil region" evidence="1">
    <location>
        <begin position="289"/>
        <end position="323"/>
    </location>
</feature>
<dbReference type="Pfam" id="PF00615">
    <property type="entry name" value="RGS"/>
    <property type="match status" value="1"/>
</dbReference>
<dbReference type="InterPro" id="IPR000014">
    <property type="entry name" value="PAS"/>
</dbReference>
<dbReference type="Gene3D" id="1.10.167.10">
    <property type="entry name" value="Regulator of G-protein Signalling 4, domain 2"/>
    <property type="match status" value="1"/>
</dbReference>
<dbReference type="Gene3D" id="2.30.29.30">
    <property type="entry name" value="Pleckstrin-homology domain (PH domain)/Phosphotyrosine-binding domain (PTB)"/>
    <property type="match status" value="1"/>
</dbReference>